<dbReference type="EMBL" id="FOMX01000019">
    <property type="protein sequence ID" value="SFE77841.1"/>
    <property type="molecule type" value="Genomic_DNA"/>
</dbReference>
<sequence>MLTLRRLLAAHDEAIIEAGTAWVRDAAAVDLAEQPLAETRAAFLTAQHIVHNLVTDLLGGTIRAESAPGRGARFTIRFPADPGA</sequence>
<protein>
    <recommendedName>
        <fullName evidence="3">Histidine kinase-, DNA gyrase B-, and HSP90-like ATPase</fullName>
    </recommendedName>
</protein>
<dbReference type="SUPFAM" id="SSF55874">
    <property type="entry name" value="ATPase domain of HSP90 chaperone/DNA topoisomerase II/histidine kinase"/>
    <property type="match status" value="1"/>
</dbReference>
<evidence type="ECO:0008006" key="3">
    <source>
        <dbReference type="Google" id="ProtNLM"/>
    </source>
</evidence>
<organism evidence="1 2">
    <name type="scientific">Nannocystis exedens</name>
    <dbReference type="NCBI Taxonomy" id="54"/>
    <lineage>
        <taxon>Bacteria</taxon>
        <taxon>Pseudomonadati</taxon>
        <taxon>Myxococcota</taxon>
        <taxon>Polyangia</taxon>
        <taxon>Nannocystales</taxon>
        <taxon>Nannocystaceae</taxon>
        <taxon>Nannocystis</taxon>
    </lineage>
</organism>
<accession>A0A1I2DBP2</accession>
<dbReference type="AlphaFoldDB" id="A0A1I2DBP2"/>
<name>A0A1I2DBP2_9BACT</name>
<evidence type="ECO:0000313" key="1">
    <source>
        <dbReference type="EMBL" id="SFE77841.1"/>
    </source>
</evidence>
<reference evidence="2" key="1">
    <citation type="submission" date="2016-10" db="EMBL/GenBank/DDBJ databases">
        <authorList>
            <person name="Varghese N."/>
            <person name="Submissions S."/>
        </authorList>
    </citation>
    <scope>NUCLEOTIDE SEQUENCE [LARGE SCALE GENOMIC DNA]</scope>
    <source>
        <strain evidence="2">ATCC 25963</strain>
    </source>
</reference>
<dbReference type="InterPro" id="IPR036890">
    <property type="entry name" value="HATPase_C_sf"/>
</dbReference>
<keyword evidence="2" id="KW-1185">Reference proteome</keyword>
<evidence type="ECO:0000313" key="2">
    <source>
        <dbReference type="Proteomes" id="UP000199400"/>
    </source>
</evidence>
<dbReference type="STRING" id="54.SAMN02745121_05505"/>
<gene>
    <name evidence="1" type="ORF">SAMN02745121_05505</name>
</gene>
<dbReference type="Proteomes" id="UP000199400">
    <property type="component" value="Unassembled WGS sequence"/>
</dbReference>
<proteinExistence type="predicted"/>
<dbReference type="Gene3D" id="3.30.565.10">
    <property type="entry name" value="Histidine kinase-like ATPase, C-terminal domain"/>
    <property type="match status" value="1"/>
</dbReference>